<keyword evidence="7 8" id="KW-0472">Membrane</keyword>
<evidence type="ECO:0000313" key="10">
    <source>
        <dbReference type="Proteomes" id="UP001168552"/>
    </source>
</evidence>
<comment type="subcellular location">
    <subcellularLocation>
        <location evidence="1">Cell membrane</location>
        <topology evidence="1">Multi-pass membrane protein</topology>
    </subcellularLocation>
</comment>
<sequence>MSALAQKPFDQTLKVLLFTFLVVVFLYFASPLLVPLSVALLLSFILFPICRWLERHRFSRGMAILVGLGFISALLVGLVSLLFYQFTQFLHEWPTLNRKLQALMQQIEAYISTSSLNIFFAPGQGLSDSLIRYASEELFPLIPQVLYDSSVSFVMLFLIPIYVALILYNRENLVEFLYRIFPKSSAHYIKTLLPDVIVTYYNFIKGMLIVYLIMGILNSIGLAIIGIPNPIFFGFIASLLTFIPYVGITLGALLPMAVSWLKFDSLWYPGGVMLVFVIVQILEAYIIFPMAVSNRLKISTLITLIMIIAGGLLWGTLGMILFVPFTAIFKLIADQVEELKPIAILLDPGKVPNKKAAAPTQSEDV</sequence>
<proteinExistence type="inferred from homology"/>
<dbReference type="PANTHER" id="PTHR21716">
    <property type="entry name" value="TRANSMEMBRANE PROTEIN"/>
    <property type="match status" value="1"/>
</dbReference>
<dbReference type="Proteomes" id="UP001168552">
    <property type="component" value="Unassembled WGS sequence"/>
</dbReference>
<feature type="transmembrane region" description="Helical" evidence="8">
    <location>
        <begin position="65"/>
        <end position="86"/>
    </location>
</feature>
<evidence type="ECO:0000256" key="5">
    <source>
        <dbReference type="ARBA" id="ARBA00022692"/>
    </source>
</evidence>
<dbReference type="Pfam" id="PF01594">
    <property type="entry name" value="AI-2E_transport"/>
    <property type="match status" value="1"/>
</dbReference>
<dbReference type="RefSeq" id="WP_320004546.1">
    <property type="nucleotide sequence ID" value="NZ_JAUHJS010000005.1"/>
</dbReference>
<keyword evidence="4" id="KW-1003">Cell membrane</keyword>
<keyword evidence="10" id="KW-1185">Reference proteome</keyword>
<organism evidence="9 10">
    <name type="scientific">Shiella aurantiaca</name>
    <dbReference type="NCBI Taxonomy" id="3058365"/>
    <lineage>
        <taxon>Bacteria</taxon>
        <taxon>Pseudomonadati</taxon>
        <taxon>Bacteroidota</taxon>
        <taxon>Cytophagia</taxon>
        <taxon>Cytophagales</taxon>
        <taxon>Shiellaceae</taxon>
        <taxon>Shiella</taxon>
    </lineage>
</organism>
<feature type="transmembrane region" description="Helical" evidence="8">
    <location>
        <begin position="231"/>
        <end position="254"/>
    </location>
</feature>
<name>A0ABT8F7U7_9BACT</name>
<comment type="caution">
    <text evidence="9">The sequence shown here is derived from an EMBL/GenBank/DDBJ whole genome shotgun (WGS) entry which is preliminary data.</text>
</comment>
<feature type="transmembrane region" description="Helical" evidence="8">
    <location>
        <begin position="208"/>
        <end position="225"/>
    </location>
</feature>
<evidence type="ECO:0000256" key="8">
    <source>
        <dbReference type="SAM" id="Phobius"/>
    </source>
</evidence>
<dbReference type="EMBL" id="JAUHJS010000005">
    <property type="protein sequence ID" value="MDN4166011.1"/>
    <property type="molecule type" value="Genomic_DNA"/>
</dbReference>
<accession>A0ABT8F7U7</accession>
<feature type="transmembrane region" description="Helical" evidence="8">
    <location>
        <begin position="12"/>
        <end position="30"/>
    </location>
</feature>
<dbReference type="PANTHER" id="PTHR21716:SF53">
    <property type="entry name" value="PERMEASE PERM-RELATED"/>
    <property type="match status" value="1"/>
</dbReference>
<evidence type="ECO:0000256" key="6">
    <source>
        <dbReference type="ARBA" id="ARBA00022989"/>
    </source>
</evidence>
<evidence type="ECO:0000256" key="4">
    <source>
        <dbReference type="ARBA" id="ARBA00022475"/>
    </source>
</evidence>
<evidence type="ECO:0000256" key="7">
    <source>
        <dbReference type="ARBA" id="ARBA00023136"/>
    </source>
</evidence>
<comment type="similarity">
    <text evidence="2">Belongs to the autoinducer-2 exporter (AI-2E) (TC 2.A.86) family.</text>
</comment>
<evidence type="ECO:0000256" key="3">
    <source>
        <dbReference type="ARBA" id="ARBA00022448"/>
    </source>
</evidence>
<feature type="transmembrane region" description="Helical" evidence="8">
    <location>
        <begin position="300"/>
        <end position="323"/>
    </location>
</feature>
<keyword evidence="6 8" id="KW-1133">Transmembrane helix</keyword>
<protein>
    <submittedName>
        <fullName evidence="9">AI-2E family transporter</fullName>
    </submittedName>
</protein>
<evidence type="ECO:0000313" key="9">
    <source>
        <dbReference type="EMBL" id="MDN4166011.1"/>
    </source>
</evidence>
<evidence type="ECO:0000256" key="1">
    <source>
        <dbReference type="ARBA" id="ARBA00004651"/>
    </source>
</evidence>
<feature type="transmembrane region" description="Helical" evidence="8">
    <location>
        <begin position="266"/>
        <end position="288"/>
    </location>
</feature>
<keyword evidence="3" id="KW-0813">Transport</keyword>
<evidence type="ECO:0000256" key="2">
    <source>
        <dbReference type="ARBA" id="ARBA00009773"/>
    </source>
</evidence>
<keyword evidence="5 8" id="KW-0812">Transmembrane</keyword>
<feature type="transmembrane region" description="Helical" evidence="8">
    <location>
        <begin position="150"/>
        <end position="169"/>
    </location>
</feature>
<reference evidence="9" key="1">
    <citation type="submission" date="2023-06" db="EMBL/GenBank/DDBJ databases">
        <title>Cytophagales bacterium Strain LB-30, isolated from soil.</title>
        <authorList>
            <person name="Liu B."/>
        </authorList>
    </citation>
    <scope>NUCLEOTIDE SEQUENCE</scope>
    <source>
        <strain evidence="9">LB-30</strain>
    </source>
</reference>
<gene>
    <name evidence="9" type="ORF">QWY31_10895</name>
</gene>
<dbReference type="InterPro" id="IPR002549">
    <property type="entry name" value="AI-2E-like"/>
</dbReference>